<dbReference type="Proteomes" id="UP000036313">
    <property type="component" value="Unassembled WGS sequence"/>
</dbReference>
<dbReference type="GO" id="GO:0000976">
    <property type="term" value="F:transcription cis-regulatory region binding"/>
    <property type="evidence" value="ECO:0007669"/>
    <property type="project" value="TreeGrafter"/>
</dbReference>
<dbReference type="PANTHER" id="PTHR30055">
    <property type="entry name" value="HTH-TYPE TRANSCRIPTIONAL REGULATOR RUTR"/>
    <property type="match status" value="1"/>
</dbReference>
<proteinExistence type="predicted"/>
<keyword evidence="3" id="KW-0804">Transcription</keyword>
<dbReference type="Pfam" id="PF17933">
    <property type="entry name" value="TetR_C_25"/>
    <property type="match status" value="1"/>
</dbReference>
<dbReference type="PROSITE" id="PS50977">
    <property type="entry name" value="HTH_TETR_2"/>
    <property type="match status" value="1"/>
</dbReference>
<evidence type="ECO:0000313" key="6">
    <source>
        <dbReference type="EMBL" id="KMO75522.1"/>
    </source>
</evidence>
<keyword evidence="1" id="KW-0805">Transcription regulation</keyword>
<dbReference type="PANTHER" id="PTHR30055:SF234">
    <property type="entry name" value="HTH-TYPE TRANSCRIPTIONAL REGULATOR BETI"/>
    <property type="match status" value="1"/>
</dbReference>
<dbReference type="PRINTS" id="PR00455">
    <property type="entry name" value="HTHTETR"/>
</dbReference>
<evidence type="ECO:0000259" key="5">
    <source>
        <dbReference type="PROSITE" id="PS50977"/>
    </source>
</evidence>
<accession>A0A0J6W1I2</accession>
<dbReference type="Pfam" id="PF00440">
    <property type="entry name" value="TetR_N"/>
    <property type="match status" value="1"/>
</dbReference>
<dbReference type="AlphaFoldDB" id="A0A0J6W1I2"/>
<dbReference type="GO" id="GO:0003700">
    <property type="term" value="F:DNA-binding transcription factor activity"/>
    <property type="evidence" value="ECO:0007669"/>
    <property type="project" value="TreeGrafter"/>
</dbReference>
<evidence type="ECO:0000313" key="7">
    <source>
        <dbReference type="Proteomes" id="UP000036313"/>
    </source>
</evidence>
<dbReference type="InterPro" id="IPR009057">
    <property type="entry name" value="Homeodomain-like_sf"/>
</dbReference>
<dbReference type="InterPro" id="IPR041484">
    <property type="entry name" value="TetR_C_25"/>
</dbReference>
<dbReference type="InterPro" id="IPR050109">
    <property type="entry name" value="HTH-type_TetR-like_transc_reg"/>
</dbReference>
<feature type="domain" description="HTH tetR-type" evidence="5">
    <location>
        <begin position="33"/>
        <end position="93"/>
    </location>
</feature>
<protein>
    <submittedName>
        <fullName evidence="6">HTH-type transcriptional regulator BetI</fullName>
    </submittedName>
</protein>
<organism evidence="6 7">
    <name type="scientific">Mycolicibacterium obuense</name>
    <dbReference type="NCBI Taxonomy" id="1807"/>
    <lineage>
        <taxon>Bacteria</taxon>
        <taxon>Bacillati</taxon>
        <taxon>Actinomycetota</taxon>
        <taxon>Actinomycetes</taxon>
        <taxon>Mycobacteriales</taxon>
        <taxon>Mycobacteriaceae</taxon>
        <taxon>Mycolicibacterium</taxon>
    </lineage>
</organism>
<evidence type="ECO:0000256" key="2">
    <source>
        <dbReference type="ARBA" id="ARBA00023125"/>
    </source>
</evidence>
<dbReference type="SUPFAM" id="SSF46689">
    <property type="entry name" value="Homeodomain-like"/>
    <property type="match status" value="1"/>
</dbReference>
<reference evidence="6 7" key="1">
    <citation type="journal article" date="2015" name="Genome Biol. Evol.">
        <title>Characterization of Three Mycobacterium spp. with Potential Use in Bioremediation by Genome Sequencing and Comparative Genomics.</title>
        <authorList>
            <person name="Das S."/>
            <person name="Pettersson B.M."/>
            <person name="Behra P.R."/>
            <person name="Ramesh M."/>
            <person name="Dasgupta S."/>
            <person name="Bhattacharya A."/>
            <person name="Kirsebom L.A."/>
        </authorList>
    </citation>
    <scope>NUCLEOTIDE SEQUENCE [LARGE SCALE GENOMIC DNA]</scope>
    <source>
        <strain evidence="6 7">DSM 44075</strain>
    </source>
</reference>
<dbReference type="PATRIC" id="fig|1807.14.peg.3142"/>
<sequence>MTIHLYGGARSWVELSTVTHVASDVRGGRSEEPRNIERIRQAALQSFARSGTGATTMRGVAAAAGVSLGLVQHHFATKAGLIAAVDEFVLELVVSSMARPLPEPPVDSVAEIGGRVTAIFADHPEVAAYLSRALVDGSAVGTRLFDALIGVGVARWQQRIDRGEVRPDVDVTWAAINAIVLALGAISLRSHVDRHLPAPLTEPAQLERWQRAVDTLLRDGLFVSRSERPDGSAPAE</sequence>
<dbReference type="InterPro" id="IPR001647">
    <property type="entry name" value="HTH_TetR"/>
</dbReference>
<gene>
    <name evidence="6" type="primary">betI_12</name>
    <name evidence="6" type="ORF">MOBUDSM44075_03118</name>
</gene>
<dbReference type="EMBL" id="JYNU01000017">
    <property type="protein sequence ID" value="KMO75522.1"/>
    <property type="molecule type" value="Genomic_DNA"/>
</dbReference>
<feature type="DNA-binding region" description="H-T-H motif" evidence="4">
    <location>
        <begin position="56"/>
        <end position="75"/>
    </location>
</feature>
<evidence type="ECO:0000256" key="4">
    <source>
        <dbReference type="PROSITE-ProRule" id="PRU00335"/>
    </source>
</evidence>
<evidence type="ECO:0000256" key="1">
    <source>
        <dbReference type="ARBA" id="ARBA00023015"/>
    </source>
</evidence>
<dbReference type="Gene3D" id="1.10.357.10">
    <property type="entry name" value="Tetracycline Repressor, domain 2"/>
    <property type="match status" value="1"/>
</dbReference>
<name>A0A0J6W1I2_9MYCO</name>
<comment type="caution">
    <text evidence="6">The sequence shown here is derived from an EMBL/GenBank/DDBJ whole genome shotgun (WGS) entry which is preliminary data.</text>
</comment>
<keyword evidence="2 4" id="KW-0238">DNA-binding</keyword>
<evidence type="ECO:0000256" key="3">
    <source>
        <dbReference type="ARBA" id="ARBA00023163"/>
    </source>
</evidence>